<keyword evidence="4" id="KW-0804">Transcription</keyword>
<dbReference type="RefSeq" id="WP_133577463.1">
    <property type="nucleotide sequence ID" value="NZ_SNYC01000006.1"/>
</dbReference>
<dbReference type="PANTHER" id="PTHR43133">
    <property type="entry name" value="RNA POLYMERASE ECF-TYPE SIGMA FACTO"/>
    <property type="match status" value="1"/>
</dbReference>
<protein>
    <submittedName>
        <fullName evidence="6">RNA polymerase sigma-70 factor (Family 1)</fullName>
    </submittedName>
</protein>
<sequence>MSGERIYQSFSDADLVKLVASGDHAAYTQLFERYWAVLLQHAVKLLKDEDEALDVVQSIFTALWVKRNGIKISSSVKSYLYSAVRNRIISKIRHNKVHEGYLHSLVDLEEKGDFVTDNQVRFKELTSQLEMEVSKLPPRQQEVFKLSRNQGLSHAQIAEALSISDETVKKQINKALKVLKVKLEAYLLVLF</sequence>
<dbReference type="Pfam" id="PF08281">
    <property type="entry name" value="Sigma70_r4_2"/>
    <property type="match status" value="1"/>
</dbReference>
<accession>A0A4R6SSH7</accession>
<dbReference type="InterPro" id="IPR013249">
    <property type="entry name" value="RNA_pol_sigma70_r4_t2"/>
</dbReference>
<comment type="similarity">
    <text evidence="1">Belongs to the sigma-70 factor family. ECF subfamily.</text>
</comment>
<organism evidence="6 7">
    <name type="scientific">Pedobacter metabolipauper</name>
    <dbReference type="NCBI Taxonomy" id="425513"/>
    <lineage>
        <taxon>Bacteria</taxon>
        <taxon>Pseudomonadati</taxon>
        <taxon>Bacteroidota</taxon>
        <taxon>Sphingobacteriia</taxon>
        <taxon>Sphingobacteriales</taxon>
        <taxon>Sphingobacteriaceae</taxon>
        <taxon>Pedobacter</taxon>
    </lineage>
</organism>
<dbReference type="CDD" id="cd06171">
    <property type="entry name" value="Sigma70_r4"/>
    <property type="match status" value="1"/>
</dbReference>
<evidence type="ECO:0000313" key="6">
    <source>
        <dbReference type="EMBL" id="TDQ07498.1"/>
    </source>
</evidence>
<dbReference type="NCBIfam" id="TIGR02985">
    <property type="entry name" value="Sig70_bacteroi1"/>
    <property type="match status" value="1"/>
</dbReference>
<dbReference type="InterPro" id="IPR000792">
    <property type="entry name" value="Tscrpt_reg_LuxR_C"/>
</dbReference>
<proteinExistence type="inferred from homology"/>
<dbReference type="Proteomes" id="UP000295620">
    <property type="component" value="Unassembled WGS sequence"/>
</dbReference>
<dbReference type="GO" id="GO:0003677">
    <property type="term" value="F:DNA binding"/>
    <property type="evidence" value="ECO:0007669"/>
    <property type="project" value="InterPro"/>
</dbReference>
<dbReference type="SMART" id="SM00421">
    <property type="entry name" value="HTH_LUXR"/>
    <property type="match status" value="1"/>
</dbReference>
<gene>
    <name evidence="6" type="ORF">ATK78_3624</name>
</gene>
<evidence type="ECO:0000259" key="5">
    <source>
        <dbReference type="SMART" id="SM00421"/>
    </source>
</evidence>
<dbReference type="InterPro" id="IPR007627">
    <property type="entry name" value="RNA_pol_sigma70_r2"/>
</dbReference>
<dbReference type="InterPro" id="IPR014284">
    <property type="entry name" value="RNA_pol_sigma-70_dom"/>
</dbReference>
<dbReference type="InterPro" id="IPR039425">
    <property type="entry name" value="RNA_pol_sigma-70-like"/>
</dbReference>
<keyword evidence="7" id="KW-1185">Reference proteome</keyword>
<dbReference type="EMBL" id="SNYC01000006">
    <property type="protein sequence ID" value="TDQ07498.1"/>
    <property type="molecule type" value="Genomic_DNA"/>
</dbReference>
<name>A0A4R6SSH7_9SPHI</name>
<dbReference type="Pfam" id="PF04542">
    <property type="entry name" value="Sigma70_r2"/>
    <property type="match status" value="1"/>
</dbReference>
<dbReference type="OrthoDB" id="659569at2"/>
<evidence type="ECO:0000256" key="4">
    <source>
        <dbReference type="ARBA" id="ARBA00023163"/>
    </source>
</evidence>
<dbReference type="Gene3D" id="1.10.1740.10">
    <property type="match status" value="1"/>
</dbReference>
<dbReference type="InterPro" id="IPR013324">
    <property type="entry name" value="RNA_pol_sigma_r3/r4-like"/>
</dbReference>
<dbReference type="InterPro" id="IPR014327">
    <property type="entry name" value="RNA_pol_sigma70_bacteroid"/>
</dbReference>
<keyword evidence="2" id="KW-0805">Transcription regulation</keyword>
<dbReference type="InterPro" id="IPR013325">
    <property type="entry name" value="RNA_pol_sigma_r2"/>
</dbReference>
<evidence type="ECO:0000313" key="7">
    <source>
        <dbReference type="Proteomes" id="UP000295620"/>
    </source>
</evidence>
<feature type="domain" description="HTH luxR-type" evidence="5">
    <location>
        <begin position="133"/>
        <end position="191"/>
    </location>
</feature>
<evidence type="ECO:0000256" key="3">
    <source>
        <dbReference type="ARBA" id="ARBA00023082"/>
    </source>
</evidence>
<evidence type="ECO:0000256" key="1">
    <source>
        <dbReference type="ARBA" id="ARBA00010641"/>
    </source>
</evidence>
<dbReference type="Gene3D" id="1.10.10.10">
    <property type="entry name" value="Winged helix-like DNA-binding domain superfamily/Winged helix DNA-binding domain"/>
    <property type="match status" value="1"/>
</dbReference>
<evidence type="ECO:0000256" key="2">
    <source>
        <dbReference type="ARBA" id="ARBA00023015"/>
    </source>
</evidence>
<keyword evidence="3" id="KW-0731">Sigma factor</keyword>
<dbReference type="GO" id="GO:0006352">
    <property type="term" value="P:DNA-templated transcription initiation"/>
    <property type="evidence" value="ECO:0007669"/>
    <property type="project" value="InterPro"/>
</dbReference>
<dbReference type="InterPro" id="IPR036388">
    <property type="entry name" value="WH-like_DNA-bd_sf"/>
</dbReference>
<dbReference type="PANTHER" id="PTHR43133:SF46">
    <property type="entry name" value="RNA POLYMERASE SIGMA-70 FACTOR ECF SUBFAMILY"/>
    <property type="match status" value="1"/>
</dbReference>
<reference evidence="6 7" key="1">
    <citation type="submission" date="2019-03" db="EMBL/GenBank/DDBJ databases">
        <title>Genomic Encyclopedia of Archaeal and Bacterial Type Strains, Phase II (KMG-II): from individual species to whole genera.</title>
        <authorList>
            <person name="Goeker M."/>
        </authorList>
    </citation>
    <scope>NUCLEOTIDE SEQUENCE [LARGE SCALE GENOMIC DNA]</scope>
    <source>
        <strain evidence="6 7">DSM 19035</strain>
    </source>
</reference>
<dbReference type="SUPFAM" id="SSF88659">
    <property type="entry name" value="Sigma3 and sigma4 domains of RNA polymerase sigma factors"/>
    <property type="match status" value="1"/>
</dbReference>
<comment type="caution">
    <text evidence="6">The sequence shown here is derived from an EMBL/GenBank/DDBJ whole genome shotgun (WGS) entry which is preliminary data.</text>
</comment>
<dbReference type="NCBIfam" id="TIGR02937">
    <property type="entry name" value="sigma70-ECF"/>
    <property type="match status" value="1"/>
</dbReference>
<dbReference type="AlphaFoldDB" id="A0A4R6SSH7"/>
<dbReference type="SUPFAM" id="SSF88946">
    <property type="entry name" value="Sigma2 domain of RNA polymerase sigma factors"/>
    <property type="match status" value="1"/>
</dbReference>
<dbReference type="GO" id="GO:0016987">
    <property type="term" value="F:sigma factor activity"/>
    <property type="evidence" value="ECO:0007669"/>
    <property type="project" value="UniProtKB-KW"/>
</dbReference>